<feature type="transmembrane region" description="Helical" evidence="1">
    <location>
        <begin position="71"/>
        <end position="89"/>
    </location>
</feature>
<evidence type="ECO:0000256" key="1">
    <source>
        <dbReference type="SAM" id="Phobius"/>
    </source>
</evidence>
<dbReference type="EMBL" id="BMIJ01000005">
    <property type="protein sequence ID" value="GGC00268.1"/>
    <property type="molecule type" value="Genomic_DNA"/>
</dbReference>
<name>A0ABQ1KLF3_9GAMM</name>
<keyword evidence="1" id="KW-0472">Membrane</keyword>
<feature type="transmembrane region" description="Helical" evidence="1">
    <location>
        <begin position="149"/>
        <end position="167"/>
    </location>
</feature>
<keyword evidence="1" id="KW-0812">Transmembrane</keyword>
<evidence type="ECO:0008006" key="4">
    <source>
        <dbReference type="Google" id="ProtNLM"/>
    </source>
</evidence>
<comment type="caution">
    <text evidence="2">The sequence shown here is derived from an EMBL/GenBank/DDBJ whole genome shotgun (WGS) entry which is preliminary data.</text>
</comment>
<dbReference type="RefSeq" id="WP_188749355.1">
    <property type="nucleotide sequence ID" value="NZ_BMIJ01000005.1"/>
</dbReference>
<sequence length="207" mass="21991">MVAPLTIAADLALLLSSGASAFWAWRQRQACTDERALLSAWALSALFILVAIPAQYLPADAGSDLGVLRRMALNLAVYISLPLMATAVYALGRRWFWAGAGWGRWLLALFAAFELSRQLGYGEEYLQALGAAMVAACAVGSVLLKQPLAVAATALLALTLTITSPVAPNWGIAWQEPALFRVLSALSLATFTAALHRSLIPARPAAQ</sequence>
<evidence type="ECO:0000313" key="2">
    <source>
        <dbReference type="EMBL" id="GGC00268.1"/>
    </source>
</evidence>
<gene>
    <name evidence="2" type="ORF">GCM10011352_28050</name>
</gene>
<protein>
    <recommendedName>
        <fullName evidence="4">GGDEF domain-containing protein</fullName>
    </recommendedName>
</protein>
<feature type="transmembrane region" description="Helical" evidence="1">
    <location>
        <begin position="125"/>
        <end position="143"/>
    </location>
</feature>
<organism evidence="2 3">
    <name type="scientific">Marinobacterium zhoushanense</name>
    <dbReference type="NCBI Taxonomy" id="1679163"/>
    <lineage>
        <taxon>Bacteria</taxon>
        <taxon>Pseudomonadati</taxon>
        <taxon>Pseudomonadota</taxon>
        <taxon>Gammaproteobacteria</taxon>
        <taxon>Oceanospirillales</taxon>
        <taxon>Oceanospirillaceae</taxon>
        <taxon>Marinobacterium</taxon>
    </lineage>
</organism>
<reference evidence="3" key="1">
    <citation type="journal article" date="2019" name="Int. J. Syst. Evol. Microbiol.">
        <title>The Global Catalogue of Microorganisms (GCM) 10K type strain sequencing project: providing services to taxonomists for standard genome sequencing and annotation.</title>
        <authorList>
            <consortium name="The Broad Institute Genomics Platform"/>
            <consortium name="The Broad Institute Genome Sequencing Center for Infectious Disease"/>
            <person name="Wu L."/>
            <person name="Ma J."/>
        </authorList>
    </citation>
    <scope>NUCLEOTIDE SEQUENCE [LARGE SCALE GENOMIC DNA]</scope>
    <source>
        <strain evidence="3">CGMCC 1.15341</strain>
    </source>
</reference>
<feature type="transmembrane region" description="Helical" evidence="1">
    <location>
        <begin position="95"/>
        <end position="113"/>
    </location>
</feature>
<feature type="transmembrane region" description="Helical" evidence="1">
    <location>
        <begin position="37"/>
        <end position="59"/>
    </location>
</feature>
<accession>A0ABQ1KLF3</accession>
<proteinExistence type="predicted"/>
<evidence type="ECO:0000313" key="3">
    <source>
        <dbReference type="Proteomes" id="UP000629025"/>
    </source>
</evidence>
<keyword evidence="3" id="KW-1185">Reference proteome</keyword>
<feature type="transmembrane region" description="Helical" evidence="1">
    <location>
        <begin position="179"/>
        <end position="200"/>
    </location>
</feature>
<keyword evidence="1" id="KW-1133">Transmembrane helix</keyword>
<dbReference type="Proteomes" id="UP000629025">
    <property type="component" value="Unassembled WGS sequence"/>
</dbReference>